<feature type="active site" description="Proton acceptor" evidence="6">
    <location>
        <position position="171"/>
    </location>
</feature>
<keyword evidence="2" id="KW-0808">Transferase</keyword>
<dbReference type="Pfam" id="PF00069">
    <property type="entry name" value="Pkinase"/>
    <property type="match status" value="1"/>
</dbReference>
<protein>
    <submittedName>
        <fullName evidence="12">CBL-interacting serine/threonine-protein kinase 11</fullName>
    </submittedName>
</protein>
<evidence type="ECO:0000256" key="5">
    <source>
        <dbReference type="ARBA" id="ARBA00022840"/>
    </source>
</evidence>
<dbReference type="PROSITE" id="PS50011">
    <property type="entry name" value="PROTEIN_KINASE_DOM"/>
    <property type="match status" value="1"/>
</dbReference>
<evidence type="ECO:0000256" key="9">
    <source>
        <dbReference type="PROSITE-ProRule" id="PRU10141"/>
    </source>
</evidence>
<dbReference type="InterPro" id="IPR008271">
    <property type="entry name" value="Ser/Thr_kinase_AS"/>
</dbReference>
<dbReference type="PROSITE" id="PS00108">
    <property type="entry name" value="PROTEIN_KINASE_ST"/>
    <property type="match status" value="1"/>
</dbReference>
<sequence length="345" mass="37999">MLACVASSSPTPLAPRRLEMQDDHTPQFHKGPYTIIKELGSGLHGRVLLAFDDRLQRDVAVKLPAALTLDALTTDRVNVHELEQQVTSIVHECNAMRRVQHPNVLQMDRLVSGKKGEYDYVAMVTEFAPNGDMFDLLDAGGALPEPLVKVYACQMLRALEACHANGVVHRDIKPENLLLDVNYQLKLADFGVAAMAPLGSDASEVFSRDESGTALYMAPEIRSRRMYRGTAVDVWSAAVVLFILITGLPPFNEAQRGDAWYDDLLDGDLEHFWATQPDEVLQAMTPGARDLISSMLVAPDERITIAQALQHPWLRGADCVDSMLIRDAVSTHLEAARAASKMESA</sequence>
<dbReference type="InterPro" id="IPR030616">
    <property type="entry name" value="Aur-like"/>
</dbReference>
<feature type="binding site" evidence="7">
    <location>
        <begin position="175"/>
        <end position="176"/>
    </location>
    <ligand>
        <name>ATP</name>
        <dbReference type="ChEBI" id="CHEBI:30616"/>
    </ligand>
</feature>
<dbReference type="InterPro" id="IPR011009">
    <property type="entry name" value="Kinase-like_dom_sf"/>
</dbReference>
<gene>
    <name evidence="12" type="ORF">P3T76_003266</name>
</gene>
<evidence type="ECO:0000256" key="6">
    <source>
        <dbReference type="PIRSR" id="PIRSR630616-1"/>
    </source>
</evidence>
<dbReference type="InterPro" id="IPR000719">
    <property type="entry name" value="Prot_kinase_dom"/>
</dbReference>
<name>A0AAD9GV89_9STRA</name>
<evidence type="ECO:0000256" key="8">
    <source>
        <dbReference type="PIRSR" id="PIRSR630616-3"/>
    </source>
</evidence>
<evidence type="ECO:0000313" key="13">
    <source>
        <dbReference type="Proteomes" id="UP001259832"/>
    </source>
</evidence>
<keyword evidence="3 7" id="KW-0547">Nucleotide-binding</keyword>
<evidence type="ECO:0000256" key="1">
    <source>
        <dbReference type="ARBA" id="ARBA00022527"/>
    </source>
</evidence>
<evidence type="ECO:0000256" key="4">
    <source>
        <dbReference type="ARBA" id="ARBA00022777"/>
    </source>
</evidence>
<comment type="caution">
    <text evidence="12">The sequence shown here is derived from an EMBL/GenBank/DDBJ whole genome shotgun (WGS) entry which is preliminary data.</text>
</comment>
<evidence type="ECO:0000256" key="7">
    <source>
        <dbReference type="PIRSR" id="PIRSR630616-2"/>
    </source>
</evidence>
<keyword evidence="5 7" id="KW-0067">ATP-binding</keyword>
<evidence type="ECO:0000259" key="11">
    <source>
        <dbReference type="PROSITE" id="PS50011"/>
    </source>
</evidence>
<evidence type="ECO:0000256" key="2">
    <source>
        <dbReference type="ARBA" id="ARBA00022679"/>
    </source>
</evidence>
<comment type="similarity">
    <text evidence="10">Belongs to the protein kinase superfamily.</text>
</comment>
<proteinExistence type="inferred from homology"/>
<dbReference type="GO" id="GO:0004674">
    <property type="term" value="F:protein serine/threonine kinase activity"/>
    <property type="evidence" value="ECO:0007669"/>
    <property type="project" value="UniProtKB-KW"/>
</dbReference>
<dbReference type="AlphaFoldDB" id="A0AAD9GV89"/>
<dbReference type="GO" id="GO:0005524">
    <property type="term" value="F:ATP binding"/>
    <property type="evidence" value="ECO:0007669"/>
    <property type="project" value="UniProtKB-UniRule"/>
</dbReference>
<keyword evidence="4 12" id="KW-0418">Kinase</keyword>
<evidence type="ECO:0000256" key="10">
    <source>
        <dbReference type="RuleBase" id="RU000304"/>
    </source>
</evidence>
<feature type="cross-link" description="Glycyl lysine isopeptide (Lys-Gly) (interchain with G-Cter in SUMO2)" evidence="8">
    <location>
        <position position="173"/>
    </location>
</feature>
<dbReference type="Proteomes" id="UP001259832">
    <property type="component" value="Unassembled WGS sequence"/>
</dbReference>
<keyword evidence="1 10" id="KW-0723">Serine/threonine-protein kinase</keyword>
<feature type="domain" description="Protein kinase" evidence="11">
    <location>
        <begin position="33"/>
        <end position="314"/>
    </location>
</feature>
<dbReference type="PROSITE" id="PS00107">
    <property type="entry name" value="PROTEIN_KINASE_ATP"/>
    <property type="match status" value="1"/>
</dbReference>
<dbReference type="InterPro" id="IPR017441">
    <property type="entry name" value="Protein_kinase_ATP_BS"/>
</dbReference>
<feature type="binding site" evidence="7">
    <location>
        <position position="189"/>
    </location>
    <ligand>
        <name>ATP</name>
        <dbReference type="ChEBI" id="CHEBI:30616"/>
    </ligand>
</feature>
<evidence type="ECO:0000256" key="3">
    <source>
        <dbReference type="ARBA" id="ARBA00022741"/>
    </source>
</evidence>
<feature type="binding site" evidence="7 9">
    <location>
        <position position="62"/>
    </location>
    <ligand>
        <name>ATP</name>
        <dbReference type="ChEBI" id="CHEBI:30616"/>
    </ligand>
</feature>
<dbReference type="PANTHER" id="PTHR24350">
    <property type="entry name" value="SERINE/THREONINE-PROTEIN KINASE IAL-RELATED"/>
    <property type="match status" value="1"/>
</dbReference>
<accession>A0AAD9GV89</accession>
<keyword evidence="13" id="KW-1185">Reference proteome</keyword>
<organism evidence="12 13">
    <name type="scientific">Phytophthora citrophthora</name>
    <dbReference type="NCBI Taxonomy" id="4793"/>
    <lineage>
        <taxon>Eukaryota</taxon>
        <taxon>Sar</taxon>
        <taxon>Stramenopiles</taxon>
        <taxon>Oomycota</taxon>
        <taxon>Peronosporomycetes</taxon>
        <taxon>Peronosporales</taxon>
        <taxon>Peronosporaceae</taxon>
        <taxon>Phytophthora</taxon>
    </lineage>
</organism>
<dbReference type="EMBL" id="JASMQC010000005">
    <property type="protein sequence ID" value="KAK1944733.1"/>
    <property type="molecule type" value="Genomic_DNA"/>
</dbReference>
<feature type="binding site" evidence="7">
    <location>
        <begin position="126"/>
        <end position="128"/>
    </location>
    <ligand>
        <name>ATP</name>
        <dbReference type="ChEBI" id="CHEBI:30616"/>
    </ligand>
</feature>
<evidence type="ECO:0000313" key="12">
    <source>
        <dbReference type="EMBL" id="KAK1944733.1"/>
    </source>
</evidence>
<dbReference type="Gene3D" id="1.10.510.10">
    <property type="entry name" value="Transferase(Phosphotransferase) domain 1"/>
    <property type="match status" value="1"/>
</dbReference>
<dbReference type="SUPFAM" id="SSF56112">
    <property type="entry name" value="Protein kinase-like (PK-like)"/>
    <property type="match status" value="1"/>
</dbReference>
<reference evidence="12" key="1">
    <citation type="submission" date="2023-08" db="EMBL/GenBank/DDBJ databases">
        <title>Reference Genome Resource for the Citrus Pathogen Phytophthora citrophthora.</title>
        <authorList>
            <person name="Moller H."/>
            <person name="Coetzee B."/>
            <person name="Rose L.J."/>
            <person name="Van Niekerk J.M."/>
        </authorList>
    </citation>
    <scope>NUCLEOTIDE SEQUENCE</scope>
    <source>
        <strain evidence="12">STE-U-9442</strain>
    </source>
</reference>
<dbReference type="SMART" id="SM00220">
    <property type="entry name" value="S_TKc"/>
    <property type="match status" value="1"/>
</dbReference>